<dbReference type="PANTHER" id="PTHR34597">
    <property type="entry name" value="SLR1661 PROTEIN"/>
    <property type="match status" value="1"/>
</dbReference>
<dbReference type="GO" id="GO:0098046">
    <property type="term" value="C:type V protein secretion system complex"/>
    <property type="evidence" value="ECO:0007669"/>
    <property type="project" value="TreeGrafter"/>
</dbReference>
<accession>A0A929FB22</accession>
<dbReference type="InterPro" id="IPR051544">
    <property type="entry name" value="TPS_OM_transporter"/>
</dbReference>
<dbReference type="PANTHER" id="PTHR34597:SF3">
    <property type="entry name" value="OUTER MEMBRANE TRANSPORTER CDIB"/>
    <property type="match status" value="1"/>
</dbReference>
<feature type="domain" description="Haemolysin activator HlyB C-terminal" evidence="1">
    <location>
        <begin position="373"/>
        <end position="518"/>
    </location>
</feature>
<feature type="non-terminal residue" evidence="2">
    <location>
        <position position="1"/>
    </location>
</feature>
<comment type="caution">
    <text evidence="2">The sequence shown here is derived from an EMBL/GenBank/DDBJ whole genome shotgun (WGS) entry which is preliminary data.</text>
</comment>
<dbReference type="RefSeq" id="WP_193994588.1">
    <property type="nucleotide sequence ID" value="NZ_JADEXP010000188.1"/>
</dbReference>
<dbReference type="AlphaFoldDB" id="A0A929FB22"/>
<name>A0A929FB22_LEPEC</name>
<keyword evidence="3" id="KW-1185">Reference proteome</keyword>
<dbReference type="GO" id="GO:0008320">
    <property type="term" value="F:protein transmembrane transporter activity"/>
    <property type="evidence" value="ECO:0007669"/>
    <property type="project" value="TreeGrafter"/>
</dbReference>
<dbReference type="GO" id="GO:0046819">
    <property type="term" value="P:protein secretion by the type V secretion system"/>
    <property type="evidence" value="ECO:0007669"/>
    <property type="project" value="TreeGrafter"/>
</dbReference>
<dbReference type="Gene3D" id="3.10.20.310">
    <property type="entry name" value="membrane protein fhac"/>
    <property type="match status" value="1"/>
</dbReference>
<dbReference type="EMBL" id="JADEXP010000188">
    <property type="protein sequence ID" value="MBE9068649.1"/>
    <property type="molecule type" value="Genomic_DNA"/>
</dbReference>
<gene>
    <name evidence="2" type="ORF">IQ260_18550</name>
</gene>
<organism evidence="2 3">
    <name type="scientific">Leptolyngbya cf. ectocarpi LEGE 11479</name>
    <dbReference type="NCBI Taxonomy" id="1828722"/>
    <lineage>
        <taxon>Bacteria</taxon>
        <taxon>Bacillati</taxon>
        <taxon>Cyanobacteriota</taxon>
        <taxon>Cyanophyceae</taxon>
        <taxon>Leptolyngbyales</taxon>
        <taxon>Leptolyngbyaceae</taxon>
        <taxon>Leptolyngbya group</taxon>
        <taxon>Leptolyngbya</taxon>
    </lineage>
</organism>
<sequence length="576" mass="63185">PDTPPSETVTIANIQFTDNTVFSAEELLNSPLTTYAGCNPEGFLVTDTLLDTTAEDASSTQLPCPPLFSILDTTLSAPQLFQVANDVAGFYSSQGYTTTGAVIDVSGTPEAAILTIQIVEDQLEDNIRFNDSRLTGYVQERVGVTKDKVLNVDHLQDNLRLLQVDPLIDRISASLTTGSRPGRSLLDIEIDDAPTFNFPLGLNNSRSPSVGSFQQQVTFRNTHVLSIGDTFDLGYTRSDGSDSYSANYTAILSPKNDTFSLNYSYTENEIIEPLFNRLDIRSASESYGLVYRLPLSRSVDLIEKTISRPVVSDDDQQSDTTAESVTATRILPTYEEFALTLGAQLRDSGSSLLGIPFQFSDGADASGDTRSFVMSFGQEWTRQNALQVFSLRSKFSLGIGAFGANISPTNFPVVVPDSRFLAWRGQGQWVRLVDGRNPDFLFVLRGDIQLSDDPLLSSEKFSLGGPNTVRGYRQDSLVTDNGLLLSAELLLPILQDQKYNAVFQVIPFVDYGVGWNTSGVDPVQSVRSSFGLGFQWTQGDLRARLNLGFPLVDVASGDRTWQENGIHFSVQYNPSF</sequence>
<protein>
    <submittedName>
        <fullName evidence="2">ShlB/FhaC/HecB family hemolysin secretion/activation protein</fullName>
    </submittedName>
</protein>
<reference evidence="2" key="1">
    <citation type="submission" date="2020-10" db="EMBL/GenBank/DDBJ databases">
        <authorList>
            <person name="Castelo-Branco R."/>
            <person name="Eusebio N."/>
            <person name="Adriana R."/>
            <person name="Vieira A."/>
            <person name="Brugerolle De Fraissinette N."/>
            <person name="Rezende De Castro R."/>
            <person name="Schneider M.P."/>
            <person name="Vasconcelos V."/>
            <person name="Leao P.N."/>
        </authorList>
    </citation>
    <scope>NUCLEOTIDE SEQUENCE</scope>
    <source>
        <strain evidence="2">LEGE 11479</strain>
    </source>
</reference>
<evidence type="ECO:0000313" key="3">
    <source>
        <dbReference type="Proteomes" id="UP000615026"/>
    </source>
</evidence>
<evidence type="ECO:0000259" key="1">
    <source>
        <dbReference type="Pfam" id="PF03865"/>
    </source>
</evidence>
<evidence type="ECO:0000313" key="2">
    <source>
        <dbReference type="EMBL" id="MBE9068649.1"/>
    </source>
</evidence>
<dbReference type="Gene3D" id="2.40.160.50">
    <property type="entry name" value="membrane protein fhac: a member of the omp85/tpsb transporter family"/>
    <property type="match status" value="1"/>
</dbReference>
<dbReference type="Pfam" id="PF03865">
    <property type="entry name" value="ShlB"/>
    <property type="match status" value="1"/>
</dbReference>
<proteinExistence type="predicted"/>
<dbReference type="Proteomes" id="UP000615026">
    <property type="component" value="Unassembled WGS sequence"/>
</dbReference>
<dbReference type="InterPro" id="IPR005565">
    <property type="entry name" value="Hemolysn_activator_HlyB_C"/>
</dbReference>